<comment type="caution">
    <text evidence="2">The sequence shown here is derived from an EMBL/GenBank/DDBJ whole genome shotgun (WGS) entry which is preliminary data.</text>
</comment>
<dbReference type="PANTHER" id="PTHR43566">
    <property type="entry name" value="CONSERVED PROTEIN"/>
    <property type="match status" value="1"/>
</dbReference>
<name>A0A1V1NTQ2_9BACT</name>
<dbReference type="AlphaFoldDB" id="A0A1V1NTQ2"/>
<reference evidence="3" key="1">
    <citation type="submission" date="2012-11" db="EMBL/GenBank/DDBJ databases">
        <authorList>
            <person name="Lucero-Rivera Y.E."/>
            <person name="Tovar-Ramirez D."/>
        </authorList>
    </citation>
    <scope>NUCLEOTIDE SEQUENCE [LARGE SCALE GENOMIC DNA]</scope>
    <source>
        <strain evidence="3">Araruama</strain>
    </source>
</reference>
<evidence type="ECO:0000313" key="2">
    <source>
        <dbReference type="EMBL" id="ETR65954.1"/>
    </source>
</evidence>
<gene>
    <name evidence="2" type="ORF">OMM_13464</name>
</gene>
<dbReference type="EMBL" id="ATBP01002352">
    <property type="protein sequence ID" value="ETR65954.1"/>
    <property type="molecule type" value="Genomic_DNA"/>
</dbReference>
<protein>
    <recommendedName>
        <fullName evidence="1">DUF4143 domain-containing protein</fullName>
    </recommendedName>
</protein>
<dbReference type="PANTHER" id="PTHR43566:SF2">
    <property type="entry name" value="DUF4143 DOMAIN-CONTAINING PROTEIN"/>
    <property type="match status" value="1"/>
</dbReference>
<feature type="non-terminal residue" evidence="2">
    <location>
        <position position="136"/>
    </location>
</feature>
<accession>A0A1V1NTQ2</accession>
<sequence>MIETEKFYLFDVGLTNYLSRRKPSMGTPEFGKSFEHFIFMELKAFQAYSNPELEIHYWRTASGYEVDFILDDMNVAIEIKSSSKIHSGHTKGLNALLEEHTVNKAIIVSTVKQAITVSKGIHVLPWQQFLEMLWQG</sequence>
<organism evidence="2 3">
    <name type="scientific">Candidatus Magnetoglobus multicellularis str. Araruama</name>
    <dbReference type="NCBI Taxonomy" id="890399"/>
    <lineage>
        <taxon>Bacteria</taxon>
        <taxon>Pseudomonadati</taxon>
        <taxon>Thermodesulfobacteriota</taxon>
        <taxon>Desulfobacteria</taxon>
        <taxon>Desulfobacterales</taxon>
        <taxon>Desulfobacteraceae</taxon>
        <taxon>Candidatus Magnetoglobus</taxon>
    </lineage>
</organism>
<feature type="domain" description="DUF4143" evidence="1">
    <location>
        <begin position="3"/>
        <end position="82"/>
    </location>
</feature>
<evidence type="ECO:0000259" key="1">
    <source>
        <dbReference type="Pfam" id="PF13635"/>
    </source>
</evidence>
<evidence type="ECO:0000313" key="3">
    <source>
        <dbReference type="Proteomes" id="UP000189670"/>
    </source>
</evidence>
<dbReference type="InterPro" id="IPR025420">
    <property type="entry name" value="DUF4143"/>
</dbReference>
<dbReference type="Pfam" id="PF13635">
    <property type="entry name" value="DUF4143"/>
    <property type="match status" value="1"/>
</dbReference>
<dbReference type="Proteomes" id="UP000189670">
    <property type="component" value="Unassembled WGS sequence"/>
</dbReference>
<proteinExistence type="predicted"/>